<evidence type="ECO:0000313" key="1">
    <source>
        <dbReference type="EMBL" id="JAD95587.1"/>
    </source>
</evidence>
<sequence>MVLLLSVTMWTIVVIIFSIDPEKTHLTLALPVVISAC</sequence>
<dbReference type="EMBL" id="GBRH01202308">
    <property type="protein sequence ID" value="JAD95587.1"/>
    <property type="molecule type" value="Transcribed_RNA"/>
</dbReference>
<accession>A0A0A9EHU8</accession>
<organism evidence="1">
    <name type="scientific">Arundo donax</name>
    <name type="common">Giant reed</name>
    <name type="synonym">Donax arundinaceus</name>
    <dbReference type="NCBI Taxonomy" id="35708"/>
    <lineage>
        <taxon>Eukaryota</taxon>
        <taxon>Viridiplantae</taxon>
        <taxon>Streptophyta</taxon>
        <taxon>Embryophyta</taxon>
        <taxon>Tracheophyta</taxon>
        <taxon>Spermatophyta</taxon>
        <taxon>Magnoliopsida</taxon>
        <taxon>Liliopsida</taxon>
        <taxon>Poales</taxon>
        <taxon>Poaceae</taxon>
        <taxon>PACMAD clade</taxon>
        <taxon>Arundinoideae</taxon>
        <taxon>Arundineae</taxon>
        <taxon>Arundo</taxon>
    </lineage>
</organism>
<name>A0A0A9EHU8_ARUDO</name>
<dbReference type="AlphaFoldDB" id="A0A0A9EHU8"/>
<reference evidence="1" key="2">
    <citation type="journal article" date="2015" name="Data Brief">
        <title>Shoot transcriptome of the giant reed, Arundo donax.</title>
        <authorList>
            <person name="Barrero R.A."/>
            <person name="Guerrero F.D."/>
            <person name="Moolhuijzen P."/>
            <person name="Goolsby J.A."/>
            <person name="Tidwell J."/>
            <person name="Bellgard S.E."/>
            <person name="Bellgard M.I."/>
        </authorList>
    </citation>
    <scope>NUCLEOTIDE SEQUENCE</scope>
    <source>
        <tissue evidence="1">Shoot tissue taken approximately 20 cm above the soil surface</tissue>
    </source>
</reference>
<proteinExistence type="predicted"/>
<protein>
    <submittedName>
        <fullName evidence="1">Uncharacterized protein</fullName>
    </submittedName>
</protein>
<reference evidence="1" key="1">
    <citation type="submission" date="2014-09" db="EMBL/GenBank/DDBJ databases">
        <authorList>
            <person name="Magalhaes I.L.F."/>
            <person name="Oliveira U."/>
            <person name="Santos F.R."/>
            <person name="Vidigal T.H.D.A."/>
            <person name="Brescovit A.D."/>
            <person name="Santos A.J."/>
        </authorList>
    </citation>
    <scope>NUCLEOTIDE SEQUENCE</scope>
    <source>
        <tissue evidence="1">Shoot tissue taken approximately 20 cm above the soil surface</tissue>
    </source>
</reference>